<dbReference type="EMBL" id="QEFC01002460">
    <property type="protein sequence ID" value="KAE9452037.1"/>
    <property type="molecule type" value="Genomic_DNA"/>
</dbReference>
<reference evidence="2 3" key="1">
    <citation type="journal article" date="2019" name="Genome Biol. Evol.">
        <title>The Rhododendron genome and chromosomal organization provide insight into shared whole-genome duplications across the heath family (Ericaceae).</title>
        <authorList>
            <person name="Soza V.L."/>
            <person name="Lindsley D."/>
            <person name="Waalkes A."/>
            <person name="Ramage E."/>
            <person name="Patwardhan R.P."/>
            <person name="Burton J.N."/>
            <person name="Adey A."/>
            <person name="Kumar A."/>
            <person name="Qiu R."/>
            <person name="Shendure J."/>
            <person name="Hall B."/>
        </authorList>
    </citation>
    <scope>NUCLEOTIDE SEQUENCE [LARGE SCALE GENOMIC DNA]</scope>
    <source>
        <strain evidence="2">RSF 1966-606</strain>
    </source>
</reference>
<evidence type="ECO:0000256" key="1">
    <source>
        <dbReference type="SAM" id="MobiDB-lite"/>
    </source>
</evidence>
<protein>
    <submittedName>
        <fullName evidence="2">Uncharacterized protein</fullName>
    </submittedName>
</protein>
<comment type="caution">
    <text evidence="2">The sequence shown here is derived from an EMBL/GenBank/DDBJ whole genome shotgun (WGS) entry which is preliminary data.</text>
</comment>
<sequence length="145" mass="15618">MSRVMYNSPSPISSPCTPSGSSTPLTGGSGATPFHLLKQQTHLHEGMGTFARSQNTLPSEVGASSHDPKPDLFSMNSQTPHVFRELASSENGFPGNQFGLFVQGDTRKPYDGQLVADRVSQQLLRDRVKLNLNPGSPILGRTHGM</sequence>
<feature type="compositionally biased region" description="Low complexity" evidence="1">
    <location>
        <begin position="8"/>
        <end position="26"/>
    </location>
</feature>
<evidence type="ECO:0000313" key="3">
    <source>
        <dbReference type="Proteomes" id="UP000428333"/>
    </source>
</evidence>
<accession>A0A6A4LBA3</accession>
<name>A0A6A4LBA3_9ERIC</name>
<proteinExistence type="predicted"/>
<dbReference type="AlphaFoldDB" id="A0A6A4LBA3"/>
<feature type="region of interest" description="Disordered" evidence="1">
    <location>
        <begin position="1"/>
        <end position="76"/>
    </location>
</feature>
<dbReference type="Proteomes" id="UP000428333">
    <property type="component" value="Linkage Group LG09"/>
</dbReference>
<organism evidence="2 3">
    <name type="scientific">Rhododendron williamsianum</name>
    <dbReference type="NCBI Taxonomy" id="262921"/>
    <lineage>
        <taxon>Eukaryota</taxon>
        <taxon>Viridiplantae</taxon>
        <taxon>Streptophyta</taxon>
        <taxon>Embryophyta</taxon>
        <taxon>Tracheophyta</taxon>
        <taxon>Spermatophyta</taxon>
        <taxon>Magnoliopsida</taxon>
        <taxon>eudicotyledons</taxon>
        <taxon>Gunneridae</taxon>
        <taxon>Pentapetalae</taxon>
        <taxon>asterids</taxon>
        <taxon>Ericales</taxon>
        <taxon>Ericaceae</taxon>
        <taxon>Ericoideae</taxon>
        <taxon>Rhodoreae</taxon>
        <taxon>Rhododendron</taxon>
    </lineage>
</organism>
<keyword evidence="3" id="KW-1185">Reference proteome</keyword>
<dbReference type="OrthoDB" id="1662121at2759"/>
<gene>
    <name evidence="2" type="ORF">C3L33_16049</name>
</gene>
<feature type="non-terminal residue" evidence="2">
    <location>
        <position position="1"/>
    </location>
</feature>
<evidence type="ECO:0000313" key="2">
    <source>
        <dbReference type="EMBL" id="KAE9452037.1"/>
    </source>
</evidence>